<reference evidence="16 17" key="1">
    <citation type="journal article" date="2023" name="Arcadia Sci">
        <title>De novo assembly of a long-read Amblyomma americanum tick genome.</title>
        <authorList>
            <person name="Chou S."/>
            <person name="Poskanzer K.E."/>
            <person name="Rollins M."/>
            <person name="Thuy-Boun P.S."/>
        </authorList>
    </citation>
    <scope>NUCLEOTIDE SEQUENCE [LARGE SCALE GENOMIC DNA]</scope>
    <source>
        <strain evidence="16">F_SG_1</strain>
        <tissue evidence="16">Salivary glands</tissue>
    </source>
</reference>
<evidence type="ECO:0000256" key="1">
    <source>
        <dbReference type="ARBA" id="ARBA00004286"/>
    </source>
</evidence>
<proteinExistence type="predicted"/>
<feature type="region of interest" description="Disordered" evidence="14">
    <location>
        <begin position="92"/>
        <end position="132"/>
    </location>
</feature>
<comment type="catalytic activity">
    <reaction evidence="12">
        <text>L-seryl-[protein] + ATP = O-phospho-L-seryl-[protein] + ADP + H(+)</text>
        <dbReference type="Rhea" id="RHEA:17989"/>
        <dbReference type="Rhea" id="RHEA-COMP:9863"/>
        <dbReference type="Rhea" id="RHEA-COMP:11604"/>
        <dbReference type="ChEBI" id="CHEBI:15378"/>
        <dbReference type="ChEBI" id="CHEBI:29999"/>
        <dbReference type="ChEBI" id="CHEBI:30616"/>
        <dbReference type="ChEBI" id="CHEBI:83421"/>
        <dbReference type="ChEBI" id="CHEBI:456216"/>
        <dbReference type="EC" id="2.7.11.1"/>
    </reaction>
</comment>
<evidence type="ECO:0000259" key="15">
    <source>
        <dbReference type="PROSITE" id="PS50011"/>
    </source>
</evidence>
<keyword evidence="17" id="KW-1185">Reference proteome</keyword>
<dbReference type="GO" id="GO:0005634">
    <property type="term" value="C:nucleus"/>
    <property type="evidence" value="ECO:0007669"/>
    <property type="project" value="TreeGrafter"/>
</dbReference>
<evidence type="ECO:0000256" key="4">
    <source>
        <dbReference type="ARBA" id="ARBA00022454"/>
    </source>
</evidence>
<evidence type="ECO:0000256" key="2">
    <source>
        <dbReference type="ARBA" id="ARBA00004496"/>
    </source>
</evidence>
<feature type="binding site" evidence="13">
    <location>
        <position position="216"/>
    </location>
    <ligand>
        <name>ATP</name>
        <dbReference type="ChEBI" id="CHEBI:30616"/>
    </ligand>
</feature>
<dbReference type="Gene3D" id="3.30.200.20">
    <property type="entry name" value="Phosphorylase Kinase, domain 1"/>
    <property type="match status" value="1"/>
</dbReference>
<comment type="subcellular location">
    <subcellularLocation>
        <location evidence="1">Chromosome</location>
    </subcellularLocation>
    <subcellularLocation>
        <location evidence="2">Cytoplasm</location>
    </subcellularLocation>
</comment>
<evidence type="ECO:0000256" key="7">
    <source>
        <dbReference type="ARBA" id="ARBA00022679"/>
    </source>
</evidence>
<keyword evidence="9" id="KW-0418">Kinase</keyword>
<keyword evidence="7" id="KW-0808">Transferase</keyword>
<evidence type="ECO:0000256" key="10">
    <source>
        <dbReference type="ARBA" id="ARBA00022840"/>
    </source>
</evidence>
<dbReference type="AlphaFoldDB" id="A0AAQ4E6S0"/>
<keyword evidence="10 13" id="KW-0067">ATP-binding</keyword>
<dbReference type="GO" id="GO:0035556">
    <property type="term" value="P:intracellular signal transduction"/>
    <property type="evidence" value="ECO:0007669"/>
    <property type="project" value="TreeGrafter"/>
</dbReference>
<dbReference type="SUPFAM" id="SSF56112">
    <property type="entry name" value="Protein kinase-like (PK-like)"/>
    <property type="match status" value="1"/>
</dbReference>
<evidence type="ECO:0000256" key="6">
    <source>
        <dbReference type="ARBA" id="ARBA00022527"/>
    </source>
</evidence>
<evidence type="ECO:0000256" key="3">
    <source>
        <dbReference type="ARBA" id="ARBA00012513"/>
    </source>
</evidence>
<dbReference type="SMART" id="SM00220">
    <property type="entry name" value="S_TKc"/>
    <property type="match status" value="1"/>
</dbReference>
<evidence type="ECO:0000313" key="16">
    <source>
        <dbReference type="EMBL" id="KAK8770413.1"/>
    </source>
</evidence>
<dbReference type="EC" id="2.7.11.1" evidence="3"/>
<dbReference type="FunFam" id="1.10.510.10:FF:000401">
    <property type="entry name" value="serine/threonine-protein kinase haspin"/>
    <property type="match status" value="1"/>
</dbReference>
<evidence type="ECO:0000256" key="11">
    <source>
        <dbReference type="ARBA" id="ARBA00047899"/>
    </source>
</evidence>
<evidence type="ECO:0000256" key="12">
    <source>
        <dbReference type="ARBA" id="ARBA00048679"/>
    </source>
</evidence>
<keyword evidence="5" id="KW-0963">Cytoplasm</keyword>
<keyword evidence="6" id="KW-0723">Serine/threonine-protein kinase</keyword>
<evidence type="ECO:0000256" key="9">
    <source>
        <dbReference type="ARBA" id="ARBA00022777"/>
    </source>
</evidence>
<feature type="domain" description="Protein kinase" evidence="15">
    <location>
        <begin position="189"/>
        <end position="502"/>
    </location>
</feature>
<feature type="compositionally biased region" description="Polar residues" evidence="14">
    <location>
        <begin position="110"/>
        <end position="123"/>
    </location>
</feature>
<dbReference type="SMART" id="SM01331">
    <property type="entry name" value="DUF3635"/>
    <property type="match status" value="1"/>
</dbReference>
<dbReference type="EMBL" id="JARKHS020021187">
    <property type="protein sequence ID" value="KAK8770413.1"/>
    <property type="molecule type" value="Genomic_DNA"/>
</dbReference>
<dbReference type="Pfam" id="PF12330">
    <property type="entry name" value="Haspin_kinase"/>
    <property type="match status" value="1"/>
</dbReference>
<dbReference type="InterPro" id="IPR000719">
    <property type="entry name" value="Prot_kinase_dom"/>
</dbReference>
<protein>
    <recommendedName>
        <fullName evidence="3">non-specific serine/threonine protein kinase</fullName>
        <ecNumber evidence="3">2.7.11.1</ecNumber>
    </recommendedName>
</protein>
<evidence type="ECO:0000256" key="8">
    <source>
        <dbReference type="ARBA" id="ARBA00022741"/>
    </source>
</evidence>
<name>A0AAQ4E6S0_AMBAM</name>
<keyword evidence="4" id="KW-0158">Chromosome</keyword>
<gene>
    <name evidence="16" type="ORF">V5799_013123</name>
</gene>
<dbReference type="PANTHER" id="PTHR24419:SF18">
    <property type="entry name" value="SERINE_THREONINE-PROTEIN KINASE HASPIN"/>
    <property type="match status" value="1"/>
</dbReference>
<dbReference type="PROSITE" id="PS50011">
    <property type="entry name" value="PROTEIN_KINASE_DOM"/>
    <property type="match status" value="1"/>
</dbReference>
<sequence length="502" mass="56684">MDNYNLGSLSAAAQTQEIVSTVEQTLHFITYGAGTSFKHHSYFENLLESGVAAHLACDRTSDSISDRAAEEFGLLKELKVVLEKCDHHQLMLPPPSVVNKNKSQHKDSQRSNCNPKQSITSPQHDLGQDEEPCKNGNWTDCVRRQARLTMARKSVVPSPVLLDAGQALLEMCNQNETLTFEQALGREVLRLCKKIGEGTFGEVFRIKLKSKASAIKIVPIEGSFPVNGEEQKTAAEILPEAIICQELSALCQQKSHASCPNFIEVKRLYYIQDCYHRALLEQWDVYNAKRESENERPDFSKADQKFLMFEFADGGISLEDYEVKCATVAKSIFLQVACALAVAETALEFEHRDLHWGNILVAPTKRPSIRCHLPQGDFEMDTGGVLVSLIDYTLSRMCKGGAIIFTDVSKDKALFSGSGDYQFDIYRHMKQHNQNDWKSFRPYTNVLWLHYLSRKLLDKTYCVRSRQQSSTLAELRQWSDAVVLKCPSAKEVFLKCVNKQPL</sequence>
<dbReference type="Proteomes" id="UP001321473">
    <property type="component" value="Unassembled WGS sequence"/>
</dbReference>
<dbReference type="GO" id="GO:0000278">
    <property type="term" value="P:mitotic cell cycle"/>
    <property type="evidence" value="ECO:0007669"/>
    <property type="project" value="TreeGrafter"/>
</dbReference>
<organism evidence="16 17">
    <name type="scientific">Amblyomma americanum</name>
    <name type="common">Lone star tick</name>
    <dbReference type="NCBI Taxonomy" id="6943"/>
    <lineage>
        <taxon>Eukaryota</taxon>
        <taxon>Metazoa</taxon>
        <taxon>Ecdysozoa</taxon>
        <taxon>Arthropoda</taxon>
        <taxon>Chelicerata</taxon>
        <taxon>Arachnida</taxon>
        <taxon>Acari</taxon>
        <taxon>Parasitiformes</taxon>
        <taxon>Ixodida</taxon>
        <taxon>Ixodoidea</taxon>
        <taxon>Ixodidae</taxon>
        <taxon>Amblyomminae</taxon>
        <taxon>Amblyomma</taxon>
    </lineage>
</organism>
<evidence type="ECO:0000256" key="5">
    <source>
        <dbReference type="ARBA" id="ARBA00022490"/>
    </source>
</evidence>
<keyword evidence="8 13" id="KW-0547">Nucleotide-binding</keyword>
<dbReference type="GO" id="GO:0005694">
    <property type="term" value="C:chromosome"/>
    <property type="evidence" value="ECO:0007669"/>
    <property type="project" value="UniProtKB-SubCell"/>
</dbReference>
<dbReference type="Gene3D" id="1.10.510.10">
    <property type="entry name" value="Transferase(Phosphotransferase) domain 1"/>
    <property type="match status" value="1"/>
</dbReference>
<dbReference type="PROSITE" id="PS00107">
    <property type="entry name" value="PROTEIN_KINASE_ATP"/>
    <property type="match status" value="1"/>
</dbReference>
<dbReference type="GO" id="GO:0005737">
    <property type="term" value="C:cytoplasm"/>
    <property type="evidence" value="ECO:0007669"/>
    <property type="project" value="UniProtKB-SubCell"/>
</dbReference>
<evidence type="ECO:0000313" key="17">
    <source>
        <dbReference type="Proteomes" id="UP001321473"/>
    </source>
</evidence>
<dbReference type="PANTHER" id="PTHR24419">
    <property type="entry name" value="INTERLEUKIN-1 RECEPTOR-ASSOCIATED KINASE"/>
    <property type="match status" value="1"/>
</dbReference>
<dbReference type="InterPro" id="IPR024604">
    <property type="entry name" value="GSG2_C"/>
</dbReference>
<dbReference type="GO" id="GO:0072354">
    <property type="term" value="F:histone H3T3 kinase activity"/>
    <property type="evidence" value="ECO:0007669"/>
    <property type="project" value="TreeGrafter"/>
</dbReference>
<comment type="caution">
    <text evidence="16">The sequence shown here is derived from an EMBL/GenBank/DDBJ whole genome shotgun (WGS) entry which is preliminary data.</text>
</comment>
<dbReference type="InterPro" id="IPR017441">
    <property type="entry name" value="Protein_kinase_ATP_BS"/>
</dbReference>
<dbReference type="InterPro" id="IPR011009">
    <property type="entry name" value="Kinase-like_dom_sf"/>
</dbReference>
<comment type="catalytic activity">
    <reaction evidence="11">
        <text>L-threonyl-[protein] + ATP = O-phospho-L-threonyl-[protein] + ADP + H(+)</text>
        <dbReference type="Rhea" id="RHEA:46608"/>
        <dbReference type="Rhea" id="RHEA-COMP:11060"/>
        <dbReference type="Rhea" id="RHEA-COMP:11605"/>
        <dbReference type="ChEBI" id="CHEBI:15378"/>
        <dbReference type="ChEBI" id="CHEBI:30013"/>
        <dbReference type="ChEBI" id="CHEBI:30616"/>
        <dbReference type="ChEBI" id="CHEBI:61977"/>
        <dbReference type="ChEBI" id="CHEBI:456216"/>
        <dbReference type="EC" id="2.7.11.1"/>
    </reaction>
</comment>
<evidence type="ECO:0000256" key="13">
    <source>
        <dbReference type="PROSITE-ProRule" id="PRU10141"/>
    </source>
</evidence>
<dbReference type="GO" id="GO:0005524">
    <property type="term" value="F:ATP binding"/>
    <property type="evidence" value="ECO:0007669"/>
    <property type="project" value="UniProtKB-UniRule"/>
</dbReference>
<evidence type="ECO:0000256" key="14">
    <source>
        <dbReference type="SAM" id="MobiDB-lite"/>
    </source>
</evidence>
<accession>A0AAQ4E6S0</accession>